<proteinExistence type="predicted"/>
<dbReference type="PANTHER" id="PTHR30272">
    <property type="entry name" value="3-HYDROXYACYL-[ACYL-CARRIER-PROTEIN] DEHYDRATASE"/>
    <property type="match status" value="1"/>
</dbReference>
<dbReference type="PANTHER" id="PTHR30272:SF1">
    <property type="entry name" value="3-HYDROXYACYL-[ACYL-CARRIER-PROTEIN] DEHYDRATASE"/>
    <property type="match status" value="1"/>
</dbReference>
<keyword evidence="3" id="KW-1185">Reference proteome</keyword>
<name>A0ABM9H9X7_9BACT</name>
<dbReference type="SUPFAM" id="SSF54637">
    <property type="entry name" value="Thioesterase/thiol ester dehydrase-isomerase"/>
    <property type="match status" value="1"/>
</dbReference>
<dbReference type="Proteomes" id="UP001157733">
    <property type="component" value="Chromosome"/>
</dbReference>
<dbReference type="NCBIfam" id="NF000582">
    <property type="entry name" value="PRK00006.1"/>
    <property type="match status" value="1"/>
</dbReference>
<dbReference type="InterPro" id="IPR013114">
    <property type="entry name" value="FabA_FabZ"/>
</dbReference>
<dbReference type="EC" id="4.2.1.59" evidence="2"/>
<gene>
    <name evidence="2" type="primary">fabZ</name>
    <name evidence="2" type="ORF">NSPWAT_0069</name>
</gene>
<dbReference type="GO" id="GO:0019171">
    <property type="term" value="F:(3R)-hydroxyacyl-[acyl-carrier-protein] dehydratase activity"/>
    <property type="evidence" value="ECO:0007669"/>
    <property type="project" value="UniProtKB-EC"/>
</dbReference>
<dbReference type="Gene3D" id="3.10.129.10">
    <property type="entry name" value="Hotdog Thioesterase"/>
    <property type="match status" value="1"/>
</dbReference>
<organism evidence="2 3">
    <name type="scientific">Nitrospina watsonii</name>
    <dbReference type="NCBI Taxonomy" id="1323948"/>
    <lineage>
        <taxon>Bacteria</taxon>
        <taxon>Pseudomonadati</taxon>
        <taxon>Nitrospinota/Tectimicrobiota group</taxon>
        <taxon>Nitrospinota</taxon>
        <taxon>Nitrospinia</taxon>
        <taxon>Nitrospinales</taxon>
        <taxon>Nitrospinaceae</taxon>
        <taxon>Nitrospina</taxon>
    </lineage>
</organism>
<dbReference type="InterPro" id="IPR029069">
    <property type="entry name" value="HotDog_dom_sf"/>
</dbReference>
<evidence type="ECO:0000256" key="1">
    <source>
        <dbReference type="ARBA" id="ARBA00023239"/>
    </source>
</evidence>
<dbReference type="Pfam" id="PF07977">
    <property type="entry name" value="FabA"/>
    <property type="match status" value="1"/>
</dbReference>
<reference evidence="2 3" key="1">
    <citation type="submission" date="2022-09" db="EMBL/GenBank/DDBJ databases">
        <authorList>
            <person name="Kop L."/>
        </authorList>
    </citation>
    <scope>NUCLEOTIDE SEQUENCE [LARGE SCALE GENOMIC DNA]</scope>
    <source>
        <strain evidence="2 3">347</strain>
    </source>
</reference>
<accession>A0ABM9H9X7</accession>
<dbReference type="EMBL" id="OX336137">
    <property type="protein sequence ID" value="CAI2716929.1"/>
    <property type="molecule type" value="Genomic_DNA"/>
</dbReference>
<evidence type="ECO:0000313" key="2">
    <source>
        <dbReference type="EMBL" id="CAI2716929.1"/>
    </source>
</evidence>
<dbReference type="CDD" id="cd01288">
    <property type="entry name" value="FabZ"/>
    <property type="match status" value="1"/>
</dbReference>
<sequence>MNDEILNTIPHRPPFLFVDEIVAQTAERIHTRKTINADEPFFKGHYPDFPIMPGVLICECVFQAGALLMAKKMEMEEGKVPVLTRIQNVKFKQPVFPDSVLDIHVEYGESVGPAHYMKGKAEVNGKTAVLVEFTAMLMEEQR</sequence>
<dbReference type="RefSeq" id="WP_282009911.1">
    <property type="nucleotide sequence ID" value="NZ_OX336137.1"/>
</dbReference>
<keyword evidence="1 2" id="KW-0456">Lyase</keyword>
<protein>
    <submittedName>
        <fullName evidence="2">3-hydroxyacyl-[acyl-carrier-protein] dehydratase FabZ</fullName>
        <ecNumber evidence="2">4.2.1.59</ecNumber>
    </submittedName>
</protein>
<evidence type="ECO:0000313" key="3">
    <source>
        <dbReference type="Proteomes" id="UP001157733"/>
    </source>
</evidence>